<dbReference type="AlphaFoldDB" id="A0AAE1C6J0"/>
<dbReference type="Proteomes" id="UP001274830">
    <property type="component" value="Unassembled WGS sequence"/>
</dbReference>
<evidence type="ECO:0000313" key="2">
    <source>
        <dbReference type="Proteomes" id="UP001274830"/>
    </source>
</evidence>
<accession>A0AAE1C6J0</accession>
<sequence length="231" mass="27109">MNQSPLGKLPAELCNLIWELVPHVPEGIHLYVAGGVPEGYTVGFTITHTCRRAKQETADMFFALNHFTIMTDYAHAFEIDGRTRIPQVKEKAVADAVAEMLKDIDHDRVNFMQGLLFNLEGSKNVFTREEFSRFWEYANDRYWGMFRDRRPIVPRQDFRVHMRLQTYRPAHLDIPATAGTMQYSVPWYEKATLRLNHCIVPVWNILSYDQVHCTVLMETWWSCQDRFYEDA</sequence>
<protein>
    <submittedName>
        <fullName evidence="1">Uncharacterized protein</fullName>
    </submittedName>
</protein>
<gene>
    <name evidence="1" type="ORF">LTR78_000393</name>
</gene>
<proteinExistence type="predicted"/>
<name>A0AAE1C6J0_9PEZI</name>
<evidence type="ECO:0000313" key="1">
    <source>
        <dbReference type="EMBL" id="KAK3680016.1"/>
    </source>
</evidence>
<dbReference type="EMBL" id="JAUTXT010000001">
    <property type="protein sequence ID" value="KAK3680016.1"/>
    <property type="molecule type" value="Genomic_DNA"/>
</dbReference>
<keyword evidence="2" id="KW-1185">Reference proteome</keyword>
<organism evidence="1 2">
    <name type="scientific">Recurvomyces mirabilis</name>
    <dbReference type="NCBI Taxonomy" id="574656"/>
    <lineage>
        <taxon>Eukaryota</taxon>
        <taxon>Fungi</taxon>
        <taxon>Dikarya</taxon>
        <taxon>Ascomycota</taxon>
        <taxon>Pezizomycotina</taxon>
        <taxon>Dothideomycetes</taxon>
        <taxon>Dothideomycetidae</taxon>
        <taxon>Mycosphaerellales</taxon>
        <taxon>Teratosphaeriaceae</taxon>
        <taxon>Recurvomyces</taxon>
    </lineage>
</organism>
<comment type="caution">
    <text evidence="1">The sequence shown here is derived from an EMBL/GenBank/DDBJ whole genome shotgun (WGS) entry which is preliminary data.</text>
</comment>
<reference evidence="1" key="1">
    <citation type="submission" date="2023-07" db="EMBL/GenBank/DDBJ databases">
        <title>Black Yeasts Isolated from many extreme environments.</title>
        <authorList>
            <person name="Coleine C."/>
            <person name="Stajich J.E."/>
            <person name="Selbmann L."/>
        </authorList>
    </citation>
    <scope>NUCLEOTIDE SEQUENCE</scope>
    <source>
        <strain evidence="1">CCFEE 5485</strain>
    </source>
</reference>